<organism evidence="2 3">
    <name type="scientific">Scleroderma citrinum Foug A</name>
    <dbReference type="NCBI Taxonomy" id="1036808"/>
    <lineage>
        <taxon>Eukaryota</taxon>
        <taxon>Fungi</taxon>
        <taxon>Dikarya</taxon>
        <taxon>Basidiomycota</taxon>
        <taxon>Agaricomycotina</taxon>
        <taxon>Agaricomycetes</taxon>
        <taxon>Agaricomycetidae</taxon>
        <taxon>Boletales</taxon>
        <taxon>Sclerodermatineae</taxon>
        <taxon>Sclerodermataceae</taxon>
        <taxon>Scleroderma</taxon>
    </lineage>
</organism>
<protein>
    <submittedName>
        <fullName evidence="2">Uncharacterized protein</fullName>
    </submittedName>
</protein>
<reference evidence="3" key="2">
    <citation type="submission" date="2015-01" db="EMBL/GenBank/DDBJ databases">
        <title>Evolutionary Origins and Diversification of the Mycorrhizal Mutualists.</title>
        <authorList>
            <consortium name="DOE Joint Genome Institute"/>
            <consortium name="Mycorrhizal Genomics Consortium"/>
            <person name="Kohler A."/>
            <person name="Kuo A."/>
            <person name="Nagy L.G."/>
            <person name="Floudas D."/>
            <person name="Copeland A."/>
            <person name="Barry K.W."/>
            <person name="Cichocki N."/>
            <person name="Veneault-Fourrey C."/>
            <person name="LaButti K."/>
            <person name="Lindquist E.A."/>
            <person name="Lipzen A."/>
            <person name="Lundell T."/>
            <person name="Morin E."/>
            <person name="Murat C."/>
            <person name="Riley R."/>
            <person name="Ohm R."/>
            <person name="Sun H."/>
            <person name="Tunlid A."/>
            <person name="Henrissat B."/>
            <person name="Grigoriev I.V."/>
            <person name="Hibbett D.S."/>
            <person name="Martin F."/>
        </authorList>
    </citation>
    <scope>NUCLEOTIDE SEQUENCE [LARGE SCALE GENOMIC DNA]</scope>
    <source>
        <strain evidence="3">Foug A</strain>
    </source>
</reference>
<accession>A0A0C2ZNG3</accession>
<proteinExistence type="predicted"/>
<evidence type="ECO:0000313" key="2">
    <source>
        <dbReference type="EMBL" id="KIM54137.1"/>
    </source>
</evidence>
<evidence type="ECO:0000256" key="1">
    <source>
        <dbReference type="SAM" id="SignalP"/>
    </source>
</evidence>
<name>A0A0C2ZNG3_9AGAM</name>
<keyword evidence="1" id="KW-0732">Signal</keyword>
<dbReference type="HOGENOM" id="CLU_1939379_0_0_1"/>
<gene>
    <name evidence="2" type="ORF">SCLCIDRAFT_1154983</name>
</gene>
<reference evidence="2 3" key="1">
    <citation type="submission" date="2014-04" db="EMBL/GenBank/DDBJ databases">
        <authorList>
            <consortium name="DOE Joint Genome Institute"/>
            <person name="Kuo A."/>
            <person name="Kohler A."/>
            <person name="Nagy L.G."/>
            <person name="Floudas D."/>
            <person name="Copeland A."/>
            <person name="Barry K.W."/>
            <person name="Cichocki N."/>
            <person name="Veneault-Fourrey C."/>
            <person name="LaButti K."/>
            <person name="Lindquist E.A."/>
            <person name="Lipzen A."/>
            <person name="Lundell T."/>
            <person name="Morin E."/>
            <person name="Murat C."/>
            <person name="Sun H."/>
            <person name="Tunlid A."/>
            <person name="Henrissat B."/>
            <person name="Grigoriev I.V."/>
            <person name="Hibbett D.S."/>
            <person name="Martin F."/>
            <person name="Nordberg H.P."/>
            <person name="Cantor M.N."/>
            <person name="Hua S.X."/>
        </authorList>
    </citation>
    <scope>NUCLEOTIDE SEQUENCE [LARGE SCALE GENOMIC DNA]</scope>
    <source>
        <strain evidence="2 3">Foug A</strain>
    </source>
</reference>
<dbReference type="InParanoid" id="A0A0C2ZNG3"/>
<dbReference type="OrthoDB" id="2994945at2759"/>
<feature type="chain" id="PRO_5002160251" evidence="1">
    <location>
        <begin position="28"/>
        <end position="130"/>
    </location>
</feature>
<dbReference type="EMBL" id="KN822161">
    <property type="protein sequence ID" value="KIM54137.1"/>
    <property type="molecule type" value="Genomic_DNA"/>
</dbReference>
<sequence length="130" mass="14838">MLSIILQVPLVIPMLFILTMSTTSSLGYCFQQSGLSIIAPPGFSMSSLLESNHFIATHFTTIHRELVHDGISLKKLRKIAKEWDKDKQAEFVQQMSQYSPKEIGFIDKTLKDERTTFRWNGHGRKGMHAQ</sequence>
<feature type="signal peptide" evidence="1">
    <location>
        <begin position="1"/>
        <end position="27"/>
    </location>
</feature>
<dbReference type="Proteomes" id="UP000053989">
    <property type="component" value="Unassembled WGS sequence"/>
</dbReference>
<dbReference type="AlphaFoldDB" id="A0A0C2ZNG3"/>
<keyword evidence="3" id="KW-1185">Reference proteome</keyword>
<evidence type="ECO:0000313" key="3">
    <source>
        <dbReference type="Proteomes" id="UP000053989"/>
    </source>
</evidence>